<dbReference type="STRING" id="983965.A0A2T4BRM6"/>
<dbReference type="InterPro" id="IPR000571">
    <property type="entry name" value="Znf_CCCH"/>
</dbReference>
<feature type="region of interest" description="Disordered" evidence="2">
    <location>
        <begin position="82"/>
        <end position="116"/>
    </location>
</feature>
<evidence type="ECO:0000259" key="3">
    <source>
        <dbReference type="PROSITE" id="PS50103"/>
    </source>
</evidence>
<dbReference type="GO" id="GO:0008270">
    <property type="term" value="F:zinc ion binding"/>
    <property type="evidence" value="ECO:0007669"/>
    <property type="project" value="UniProtKB-KW"/>
</dbReference>
<feature type="region of interest" description="Disordered" evidence="2">
    <location>
        <begin position="733"/>
        <end position="858"/>
    </location>
</feature>
<reference evidence="4 5" key="1">
    <citation type="submission" date="2016-07" db="EMBL/GenBank/DDBJ databases">
        <title>Multiple horizontal gene transfer events from other fungi enriched the ability of initially mycotrophic Trichoderma (Ascomycota) to feed on dead plant biomass.</title>
        <authorList>
            <consortium name="DOE Joint Genome Institute"/>
            <person name="Aerts A."/>
            <person name="Atanasova L."/>
            <person name="Chenthamara K."/>
            <person name="Zhang J."/>
            <person name="Grujic M."/>
            <person name="Henrissat B."/>
            <person name="Kuo A."/>
            <person name="Salamov A."/>
            <person name="Lipzen A."/>
            <person name="Labutti K."/>
            <person name="Barry K."/>
            <person name="Miao Y."/>
            <person name="Rahimi M.J."/>
            <person name="Shen Q."/>
            <person name="Grigoriev I.V."/>
            <person name="Kubicek C.P."/>
            <person name="Druzhinina I.S."/>
        </authorList>
    </citation>
    <scope>NUCLEOTIDE SEQUENCE [LARGE SCALE GENOMIC DNA]</scope>
    <source>
        <strain evidence="4 5">ATCC 18648</strain>
    </source>
</reference>
<keyword evidence="1" id="KW-0863">Zinc-finger</keyword>
<feature type="compositionally biased region" description="Polar residues" evidence="2">
    <location>
        <begin position="911"/>
        <end position="925"/>
    </location>
</feature>
<feature type="compositionally biased region" description="Acidic residues" evidence="2">
    <location>
        <begin position="895"/>
        <end position="907"/>
    </location>
</feature>
<dbReference type="PROSITE" id="PS50103">
    <property type="entry name" value="ZF_C3H1"/>
    <property type="match status" value="1"/>
</dbReference>
<keyword evidence="1" id="KW-0479">Metal-binding</keyword>
<accession>A0A2T4BRM6</accession>
<protein>
    <recommendedName>
        <fullName evidence="3">C3H1-type domain-containing protein</fullName>
    </recommendedName>
</protein>
<feature type="compositionally biased region" description="Polar residues" evidence="2">
    <location>
        <begin position="433"/>
        <end position="447"/>
    </location>
</feature>
<feature type="zinc finger region" description="C3H1-type" evidence="1">
    <location>
        <begin position="1054"/>
        <end position="1082"/>
    </location>
</feature>
<evidence type="ECO:0000313" key="5">
    <source>
        <dbReference type="Proteomes" id="UP000240760"/>
    </source>
</evidence>
<dbReference type="OrthoDB" id="1922977at2759"/>
<feature type="compositionally biased region" description="Basic and acidic residues" evidence="2">
    <location>
        <begin position="328"/>
        <end position="341"/>
    </location>
</feature>
<dbReference type="EMBL" id="KZ679144">
    <property type="protein sequence ID" value="PTB71916.1"/>
    <property type="molecule type" value="Genomic_DNA"/>
</dbReference>
<evidence type="ECO:0000313" key="4">
    <source>
        <dbReference type="EMBL" id="PTB71916.1"/>
    </source>
</evidence>
<evidence type="ECO:0000256" key="2">
    <source>
        <dbReference type="SAM" id="MobiDB-lite"/>
    </source>
</evidence>
<feature type="compositionally biased region" description="Basic and acidic residues" evidence="2">
    <location>
        <begin position="307"/>
        <end position="320"/>
    </location>
</feature>
<feature type="compositionally biased region" description="Pro residues" evidence="2">
    <location>
        <begin position="663"/>
        <end position="673"/>
    </location>
</feature>
<feature type="compositionally biased region" description="Low complexity" evidence="2">
    <location>
        <begin position="561"/>
        <end position="574"/>
    </location>
</feature>
<keyword evidence="5" id="KW-1185">Reference proteome</keyword>
<feature type="region of interest" description="Disordered" evidence="2">
    <location>
        <begin position="162"/>
        <end position="187"/>
    </location>
</feature>
<feature type="compositionally biased region" description="Basic and acidic residues" evidence="2">
    <location>
        <begin position="587"/>
        <end position="613"/>
    </location>
</feature>
<feature type="compositionally biased region" description="Polar residues" evidence="2">
    <location>
        <begin position="274"/>
        <end position="290"/>
    </location>
</feature>
<feature type="compositionally biased region" description="Polar residues" evidence="2">
    <location>
        <begin position="936"/>
        <end position="958"/>
    </location>
</feature>
<feature type="compositionally biased region" description="Low complexity" evidence="2">
    <location>
        <begin position="354"/>
        <end position="371"/>
    </location>
</feature>
<feature type="compositionally biased region" description="Low complexity" evidence="2">
    <location>
        <begin position="773"/>
        <end position="783"/>
    </location>
</feature>
<feature type="compositionally biased region" description="Basic and acidic residues" evidence="2">
    <location>
        <begin position="960"/>
        <end position="970"/>
    </location>
</feature>
<feature type="compositionally biased region" description="Polar residues" evidence="2">
    <location>
        <begin position="817"/>
        <end position="839"/>
    </location>
</feature>
<dbReference type="Proteomes" id="UP000240760">
    <property type="component" value="Unassembled WGS sequence"/>
</dbReference>
<dbReference type="AlphaFoldDB" id="A0A2T4BRM6"/>
<feature type="region of interest" description="Disordered" evidence="2">
    <location>
        <begin position="879"/>
        <end position="970"/>
    </location>
</feature>
<gene>
    <name evidence="4" type="ORF">M440DRAFT_1101495</name>
</gene>
<feature type="compositionally biased region" description="Polar residues" evidence="2">
    <location>
        <begin position="631"/>
        <end position="651"/>
    </location>
</feature>
<feature type="region of interest" description="Disordered" evidence="2">
    <location>
        <begin position="267"/>
        <end position="513"/>
    </location>
</feature>
<evidence type="ECO:0000256" key="1">
    <source>
        <dbReference type="PROSITE-ProRule" id="PRU00723"/>
    </source>
</evidence>
<feature type="compositionally biased region" description="Basic and acidic residues" evidence="2">
    <location>
        <begin position="399"/>
        <end position="417"/>
    </location>
</feature>
<sequence length="1156" mass="124699">MAQSGYGYDYDPSRSYPPQAPYAHQPYHPTYPIAANSYPNGAVRTIVHSEPAPREAHNHHNVIPGLALNFSQNVAQWQDGWTNQQQPAFGPGQPTTTQENVPTQHTDMSEEGEVSEGEVEDVYESRDAEIVGGPSYIHRHTGDYSGFSNTNGRQVAGDPSPVFSAGRERSGSYSPYLSPQEIHHHSSDQIVQPAAQMNGENRSGSSSPHVKTVAAARKQARDAILRLWPLNVRYQDYVNEGIDKSILDGLFEELGFDVDAAGNAAAVTPGPGNAATSGLQNGSTHTGNSQQRHEAEVIPSSAPAKETLAKEKVAKEELATDKAATGESAKDKSEERKDRIARLLAAKGSKPSTSSHAAPPDPAKASASIPASAPPPAAKQQRSAKSQSEKSKILYQKMEALRKARELEARGQKRPHSDGPPQTHQVKDKADNVTATGPSETTTSGIRTASRERTPAQSASPNGQPPSIPGLFLSSTPQPPHSTQPLSLERSASTGLVDSNPRPLKRPFSQTRKSIPFLIDVSDDEDDAAMDIDSPEQKATVLATRTHPALKTTMSLRPNPSFADSAAAAQQYSSPITTPPGMGSDNHAAKDNLDNMTKKIEAMKRRIAEAEARKKAKQSQPDSPALPAMTVDSTNGTSETTNDSKCTSLPISLSIEGQGLPRSTPPMSDPSPELPQLSEASPQSGNERHRSRSRAASERIPIIEARRREQQLKLQLLQAQIASIQREIQQSYEEEEKLKEDVDAVSSSEETQEPQDKLGSPVAKGVDFRQGLSPAKASSPASPTMDAMDIATISSQQHHASRQDREASSPQLEEAQYEQQRGSLIAEQTEQESSANEKMTTQTTNTTAPLVEDAGQEPDQTVVSMQADEATTTLVEETVEGTQTSAMLDAGNANDAEDGSDDYEPPDAELSSPSAGSLRASTSFSPAPADPASFSEVGTSGVQNQEDVSEATAAQQISAAREDTASESGREVDVSLRTEGRPLCLIAQQVDQVSEALAVPAPAPAPVPASDAPRTTFVPYESPLRYFHAYRFHPEYSKTVSGGLRSLTYSNKIDVKHQLCPDELLNKKCSKGKDCVFQHFEDMKAPDDQILLQLGAHGEFDESKRNEYVNGLKLLLTDFRNRKVKDFQTISQGIIDYRAQFLGDKSKILPLGNVTI</sequence>
<feature type="compositionally biased region" description="Polar residues" evidence="2">
    <location>
        <begin position="82"/>
        <end position="106"/>
    </location>
</feature>
<organism evidence="4 5">
    <name type="scientific">Trichoderma longibrachiatum ATCC 18648</name>
    <dbReference type="NCBI Taxonomy" id="983965"/>
    <lineage>
        <taxon>Eukaryota</taxon>
        <taxon>Fungi</taxon>
        <taxon>Dikarya</taxon>
        <taxon>Ascomycota</taxon>
        <taxon>Pezizomycotina</taxon>
        <taxon>Sordariomycetes</taxon>
        <taxon>Hypocreomycetidae</taxon>
        <taxon>Hypocreales</taxon>
        <taxon>Hypocreaceae</taxon>
        <taxon>Trichoderma</taxon>
    </lineage>
</organism>
<proteinExistence type="predicted"/>
<keyword evidence="1" id="KW-0862">Zinc</keyword>
<feature type="domain" description="C3H1-type" evidence="3">
    <location>
        <begin position="1054"/>
        <end position="1082"/>
    </location>
</feature>
<name>A0A2T4BRM6_TRILO</name>
<feature type="region of interest" description="Disordered" evidence="2">
    <location>
        <begin position="550"/>
        <end position="703"/>
    </location>
</feature>
<feature type="region of interest" description="Disordered" evidence="2">
    <location>
        <begin position="1"/>
        <end position="21"/>
    </location>
</feature>